<reference evidence="1" key="1">
    <citation type="submission" date="2018-10" db="EMBL/GenBank/DDBJ databases">
        <authorList>
            <consortium name="PulseNet: The National Subtyping Network for Foodborne Disease Surveillance"/>
            <person name="Tarr C.L."/>
            <person name="Trees E."/>
            <person name="Katz L.S."/>
            <person name="Carleton-Romer H.A."/>
            <person name="Stroika S."/>
            <person name="Kucerova Z."/>
            <person name="Roache K.F."/>
            <person name="Sabol A.L."/>
            <person name="Besser J."/>
            <person name="Gerner-Smidt P."/>
        </authorList>
    </citation>
    <scope>NUCLEOTIDE SEQUENCE [LARGE SCALE GENOMIC DNA]</scope>
    <source>
        <strain evidence="1">PNUSAS038541</strain>
    </source>
</reference>
<proteinExistence type="predicted"/>
<dbReference type="Pfam" id="PF25212">
    <property type="entry name" value="HVO_A0114"/>
    <property type="match status" value="1"/>
</dbReference>
<dbReference type="InterPro" id="IPR036388">
    <property type="entry name" value="WH-like_DNA-bd_sf"/>
</dbReference>
<name>A0A403N4H8_SALER</name>
<dbReference type="EMBL" id="RVIJ01000066">
    <property type="protein sequence ID" value="MLW03817.1"/>
    <property type="molecule type" value="Genomic_DNA"/>
</dbReference>
<dbReference type="SUPFAM" id="SSF46785">
    <property type="entry name" value="Winged helix' DNA-binding domain"/>
    <property type="match status" value="1"/>
</dbReference>
<protein>
    <submittedName>
        <fullName evidence="1">Glycosyl transferase family 1</fullName>
    </submittedName>
</protein>
<sequence length="119" mass="13171">MKTVTIRVEAMRDFTADVLAAFRSATEGTCMSGDDVISFPNWQLMHKILSPNRMNILMAMAGAGELTIREIANMVGRDVKGVHTDVTALISNGLLEKGERGTVFPYDDIHFDFTLRHVA</sequence>
<dbReference type="AlphaFoldDB" id="A0A403N4H8"/>
<keyword evidence="1" id="KW-0808">Transferase</keyword>
<comment type="caution">
    <text evidence="1">The sequence shown here is derived from an EMBL/GenBank/DDBJ whole genome shotgun (WGS) entry which is preliminary data.</text>
</comment>
<organism evidence="1">
    <name type="scientific">Salmonella enterica</name>
    <name type="common">Salmonella choleraesuis</name>
    <dbReference type="NCBI Taxonomy" id="28901"/>
    <lineage>
        <taxon>Bacteria</taxon>
        <taxon>Pseudomonadati</taxon>
        <taxon>Pseudomonadota</taxon>
        <taxon>Gammaproteobacteria</taxon>
        <taxon>Enterobacterales</taxon>
        <taxon>Enterobacteriaceae</taxon>
        <taxon>Salmonella</taxon>
    </lineage>
</organism>
<gene>
    <name evidence="1" type="ORF">EAK82_27405</name>
</gene>
<dbReference type="InterPro" id="IPR036390">
    <property type="entry name" value="WH_DNA-bd_sf"/>
</dbReference>
<evidence type="ECO:0000313" key="1">
    <source>
        <dbReference type="EMBL" id="MLW03817.1"/>
    </source>
</evidence>
<dbReference type="Proteomes" id="UP000885392">
    <property type="component" value="Unassembled WGS sequence"/>
</dbReference>
<accession>A0A403N4H8</accession>
<dbReference type="Gene3D" id="1.10.10.10">
    <property type="entry name" value="Winged helix-like DNA-binding domain superfamily/Winged helix DNA-binding domain"/>
    <property type="match status" value="1"/>
</dbReference>
<dbReference type="GO" id="GO:0016740">
    <property type="term" value="F:transferase activity"/>
    <property type="evidence" value="ECO:0007669"/>
    <property type="project" value="UniProtKB-KW"/>
</dbReference>